<evidence type="ECO:0000313" key="2">
    <source>
        <dbReference type="Proteomes" id="UP000324222"/>
    </source>
</evidence>
<reference evidence="1 2" key="1">
    <citation type="submission" date="2019-05" db="EMBL/GenBank/DDBJ databases">
        <title>Another draft genome of Portunus trituberculatus and its Hox gene families provides insights of decapod evolution.</title>
        <authorList>
            <person name="Jeong J.-H."/>
            <person name="Song I."/>
            <person name="Kim S."/>
            <person name="Choi T."/>
            <person name="Kim D."/>
            <person name="Ryu S."/>
            <person name="Kim W."/>
        </authorList>
    </citation>
    <scope>NUCLEOTIDE SEQUENCE [LARGE SCALE GENOMIC DNA]</scope>
    <source>
        <tissue evidence="1">Muscle</tissue>
    </source>
</reference>
<dbReference type="Proteomes" id="UP000324222">
    <property type="component" value="Unassembled WGS sequence"/>
</dbReference>
<comment type="caution">
    <text evidence="1">The sequence shown here is derived from an EMBL/GenBank/DDBJ whole genome shotgun (WGS) entry which is preliminary data.</text>
</comment>
<proteinExistence type="predicted"/>
<dbReference type="EMBL" id="VSRR010034404">
    <property type="protein sequence ID" value="MPC72251.1"/>
    <property type="molecule type" value="Genomic_DNA"/>
</dbReference>
<organism evidence="1 2">
    <name type="scientific">Portunus trituberculatus</name>
    <name type="common">Swimming crab</name>
    <name type="synonym">Neptunus trituberculatus</name>
    <dbReference type="NCBI Taxonomy" id="210409"/>
    <lineage>
        <taxon>Eukaryota</taxon>
        <taxon>Metazoa</taxon>
        <taxon>Ecdysozoa</taxon>
        <taxon>Arthropoda</taxon>
        <taxon>Crustacea</taxon>
        <taxon>Multicrustacea</taxon>
        <taxon>Malacostraca</taxon>
        <taxon>Eumalacostraca</taxon>
        <taxon>Eucarida</taxon>
        <taxon>Decapoda</taxon>
        <taxon>Pleocyemata</taxon>
        <taxon>Brachyura</taxon>
        <taxon>Eubrachyura</taxon>
        <taxon>Portunoidea</taxon>
        <taxon>Portunidae</taxon>
        <taxon>Portuninae</taxon>
        <taxon>Portunus</taxon>
    </lineage>
</organism>
<gene>
    <name evidence="1" type="ORF">E2C01_066549</name>
</gene>
<sequence>MYHEADAASSRQIFYGAPECWRAGYGRPRPGVVQTYGRREGRNVMLLGSGGWPVPWCAACGGPRSQAAGGTGGSERECCCQAPAHHLPTTLPSLCLINLFQANERK</sequence>
<dbReference type="AlphaFoldDB" id="A0A5B7HHE2"/>
<evidence type="ECO:0000313" key="1">
    <source>
        <dbReference type="EMBL" id="MPC72251.1"/>
    </source>
</evidence>
<keyword evidence="2" id="KW-1185">Reference proteome</keyword>
<protein>
    <submittedName>
        <fullName evidence="1">Uncharacterized protein</fullName>
    </submittedName>
</protein>
<accession>A0A5B7HHE2</accession>
<name>A0A5B7HHE2_PORTR</name>